<dbReference type="InterPro" id="IPR029099">
    <property type="entry name" value="Pribosyltran_N"/>
</dbReference>
<proteinExistence type="inferred from homology"/>
<keyword evidence="4 9" id="KW-0547">Nucleotide-binding</keyword>
<feature type="binding site" evidence="9">
    <location>
        <position position="175"/>
    </location>
    <ligand>
        <name>Mg(2+)</name>
        <dbReference type="ChEBI" id="CHEBI:18420"/>
    </ligand>
</feature>
<dbReference type="PANTHER" id="PTHR10210">
    <property type="entry name" value="RIBOSE-PHOSPHATE DIPHOSPHOKINASE FAMILY MEMBER"/>
    <property type="match status" value="1"/>
</dbReference>
<comment type="pathway">
    <text evidence="9">Metabolic intermediate biosynthesis; 5-phospho-alpha-D-ribose 1-diphosphate biosynthesis; 5-phospho-alpha-D-ribose 1-diphosphate from D-ribose 5-phosphate (route I): step 1/1.</text>
</comment>
<evidence type="ECO:0000256" key="9">
    <source>
        <dbReference type="HAMAP-Rule" id="MF_00583"/>
    </source>
</evidence>
<feature type="binding site" evidence="9">
    <location>
        <begin position="228"/>
        <end position="232"/>
    </location>
    <ligand>
        <name>D-ribose 5-phosphate</name>
        <dbReference type="ChEBI" id="CHEBI:78346"/>
    </ligand>
</feature>
<feature type="binding site" evidence="9">
    <location>
        <position position="200"/>
    </location>
    <ligand>
        <name>D-ribose 5-phosphate</name>
        <dbReference type="ChEBI" id="CHEBI:78346"/>
    </ligand>
</feature>
<dbReference type="GO" id="GO:0005524">
    <property type="term" value="F:ATP binding"/>
    <property type="evidence" value="ECO:0007669"/>
    <property type="project" value="UniProtKB-KW"/>
</dbReference>
<dbReference type="PROSITE" id="PS00114">
    <property type="entry name" value="PRPP_SYNTHASE"/>
    <property type="match status" value="1"/>
</dbReference>
<keyword evidence="5 9" id="KW-0418">Kinase</keyword>
<dbReference type="CDD" id="cd06223">
    <property type="entry name" value="PRTases_typeI"/>
    <property type="match status" value="1"/>
</dbReference>
<feature type="binding site" evidence="9">
    <location>
        <begin position="102"/>
        <end position="103"/>
    </location>
    <ligand>
        <name>ATP</name>
        <dbReference type="ChEBI" id="CHEBI:30616"/>
    </ligand>
</feature>
<evidence type="ECO:0000256" key="1">
    <source>
        <dbReference type="ARBA" id="ARBA00022679"/>
    </source>
</evidence>
<evidence type="ECO:0000256" key="2">
    <source>
        <dbReference type="ARBA" id="ARBA00022723"/>
    </source>
</evidence>
<evidence type="ECO:0000313" key="11">
    <source>
        <dbReference type="EMBL" id="HER95560.1"/>
    </source>
</evidence>
<gene>
    <name evidence="9" type="primary">prs</name>
    <name evidence="11" type="ORF">ENO59_03455</name>
</gene>
<evidence type="ECO:0000256" key="3">
    <source>
        <dbReference type="ARBA" id="ARBA00022727"/>
    </source>
</evidence>
<comment type="subcellular location">
    <subcellularLocation>
        <location evidence="9">Cytoplasm</location>
    </subcellularLocation>
</comment>
<dbReference type="EC" id="2.7.6.1" evidence="9"/>
<evidence type="ECO:0000256" key="4">
    <source>
        <dbReference type="ARBA" id="ARBA00022741"/>
    </source>
</evidence>
<dbReference type="InterPro" id="IPR037515">
    <property type="entry name" value="Rib-P_diPkinase_bac"/>
</dbReference>
<keyword evidence="6 9" id="KW-0067">ATP-binding</keyword>
<dbReference type="NCBIfam" id="NF002320">
    <property type="entry name" value="PRK01259.1"/>
    <property type="match status" value="1"/>
</dbReference>
<dbReference type="GO" id="GO:0000287">
    <property type="term" value="F:magnesium ion binding"/>
    <property type="evidence" value="ECO:0007669"/>
    <property type="project" value="UniProtKB-UniRule"/>
</dbReference>
<dbReference type="GO" id="GO:0004749">
    <property type="term" value="F:ribose phosphate diphosphokinase activity"/>
    <property type="evidence" value="ECO:0007669"/>
    <property type="project" value="UniProtKB-UniRule"/>
</dbReference>
<dbReference type="InterPro" id="IPR000842">
    <property type="entry name" value="PRib_PP_synth_CS"/>
</dbReference>
<dbReference type="UniPathway" id="UPA00087">
    <property type="reaction ID" value="UER00172"/>
</dbReference>
<evidence type="ECO:0000256" key="8">
    <source>
        <dbReference type="ARBA" id="ARBA00049535"/>
    </source>
</evidence>
<comment type="subunit">
    <text evidence="9">Homohexamer.</text>
</comment>
<dbReference type="NCBIfam" id="TIGR01251">
    <property type="entry name" value="ribP_PPkin"/>
    <property type="match status" value="1"/>
</dbReference>
<dbReference type="GO" id="GO:0009156">
    <property type="term" value="P:ribonucleoside monophosphate biosynthetic process"/>
    <property type="evidence" value="ECO:0007669"/>
    <property type="project" value="InterPro"/>
</dbReference>
<accession>A0A7V2AZL6</accession>
<evidence type="ECO:0000256" key="6">
    <source>
        <dbReference type="ARBA" id="ARBA00022840"/>
    </source>
</evidence>
<reference evidence="11" key="1">
    <citation type="journal article" date="2020" name="mSystems">
        <title>Genome- and Community-Level Interaction Insights into Carbon Utilization and Element Cycling Functions of Hydrothermarchaeota in Hydrothermal Sediment.</title>
        <authorList>
            <person name="Zhou Z."/>
            <person name="Liu Y."/>
            <person name="Xu W."/>
            <person name="Pan J."/>
            <person name="Luo Z.H."/>
            <person name="Li M."/>
        </authorList>
    </citation>
    <scope>NUCLEOTIDE SEQUENCE [LARGE SCALE GENOMIC DNA]</scope>
    <source>
        <strain evidence="11">SpSt-143</strain>
    </source>
</reference>
<feature type="domain" description="Ribose-phosphate pyrophosphokinase N-terminal" evidence="10">
    <location>
        <begin position="11"/>
        <end position="126"/>
    </location>
</feature>
<dbReference type="GO" id="GO:0005737">
    <property type="term" value="C:cytoplasm"/>
    <property type="evidence" value="ECO:0007669"/>
    <property type="project" value="UniProtKB-SubCell"/>
</dbReference>
<dbReference type="AlphaFoldDB" id="A0A7V2AZL6"/>
<comment type="function">
    <text evidence="9">Involved in the biosynthesis of the central metabolite phospho-alpha-D-ribosyl-1-pyrophosphate (PRPP) via the transfer of pyrophosphoryl group from ATP to 1-hydroxyl of ribose-5-phosphate (Rib-5-P).</text>
</comment>
<dbReference type="SMART" id="SM01400">
    <property type="entry name" value="Pribosyltran_N"/>
    <property type="match status" value="1"/>
</dbReference>
<dbReference type="Pfam" id="PF14572">
    <property type="entry name" value="Pribosyl_synth"/>
    <property type="match status" value="1"/>
</dbReference>
<feature type="binding site" evidence="9">
    <location>
        <position position="224"/>
    </location>
    <ligand>
        <name>D-ribose 5-phosphate</name>
        <dbReference type="ChEBI" id="CHEBI:78346"/>
    </ligand>
</feature>
<keyword evidence="9" id="KW-0963">Cytoplasm</keyword>
<dbReference type="GO" id="GO:0006015">
    <property type="term" value="P:5-phosphoribose 1-diphosphate biosynthetic process"/>
    <property type="evidence" value="ECO:0007669"/>
    <property type="project" value="UniProtKB-UniRule"/>
</dbReference>
<dbReference type="PANTHER" id="PTHR10210:SF41">
    <property type="entry name" value="RIBOSE-PHOSPHATE PYROPHOSPHOKINASE 1, CHLOROPLASTIC"/>
    <property type="match status" value="1"/>
</dbReference>
<keyword evidence="2 9" id="KW-0479">Metal-binding</keyword>
<feature type="binding site" evidence="9">
    <location>
        <begin position="44"/>
        <end position="46"/>
    </location>
    <ligand>
        <name>ATP</name>
        <dbReference type="ChEBI" id="CHEBI:30616"/>
    </ligand>
</feature>
<dbReference type="InterPro" id="IPR000836">
    <property type="entry name" value="PRTase_dom"/>
</dbReference>
<dbReference type="HAMAP" id="MF_00583_B">
    <property type="entry name" value="RibP_PPkinase_B"/>
    <property type="match status" value="1"/>
</dbReference>
<evidence type="ECO:0000259" key="10">
    <source>
        <dbReference type="Pfam" id="PF13793"/>
    </source>
</evidence>
<feature type="active site" evidence="9">
    <location>
        <position position="198"/>
    </location>
</feature>
<evidence type="ECO:0000256" key="7">
    <source>
        <dbReference type="ARBA" id="ARBA00022842"/>
    </source>
</evidence>
<sequence>MLLSARNERPIMLFAGRSNPALARRIAEAYGQELGQVTIKNFSDGEIYVRYEESIRGADVFIIQSTHPGAENWIELLLMIDAARRASAARITAVIPYFGYARQERKDQPRVSIAAKLMANMLTTAGIDRLLTMDLHAPQIQGFFDVPVDHLYGSAVFAEYVHRLHIQNLVVVAPDVGALKTARSYAKRLQTDLALIDKRRPRQNEAEVVNIIGEVKGRNVLLIDDIVDTAGTLTNAAQALREAGAKEIYAACTHALLSGPAYERIESSVLTKLVVTDTIPLKRPSEKIEVVSVAEIFADAIRRIYTDASVSTLFVE</sequence>
<dbReference type="SUPFAM" id="SSF53271">
    <property type="entry name" value="PRTase-like"/>
    <property type="match status" value="1"/>
</dbReference>
<dbReference type="InterPro" id="IPR029057">
    <property type="entry name" value="PRTase-like"/>
</dbReference>
<evidence type="ECO:0000256" key="5">
    <source>
        <dbReference type="ARBA" id="ARBA00022777"/>
    </source>
</evidence>
<dbReference type="FunFam" id="3.40.50.2020:FF:000007">
    <property type="entry name" value="Ribose-phosphate pyrophosphokinase"/>
    <property type="match status" value="1"/>
</dbReference>
<keyword evidence="1 9" id="KW-0808">Transferase</keyword>
<comment type="caution">
    <text evidence="11">The sequence shown here is derived from an EMBL/GenBank/DDBJ whole genome shotgun (WGS) entry which is preliminary data.</text>
</comment>
<dbReference type="GO" id="GO:0002189">
    <property type="term" value="C:ribose phosphate diphosphokinase complex"/>
    <property type="evidence" value="ECO:0007669"/>
    <property type="project" value="TreeGrafter"/>
</dbReference>
<keyword evidence="7 9" id="KW-0460">Magnesium</keyword>
<dbReference type="GO" id="GO:0016301">
    <property type="term" value="F:kinase activity"/>
    <property type="evidence" value="ECO:0007669"/>
    <property type="project" value="UniProtKB-KW"/>
</dbReference>
<dbReference type="Pfam" id="PF13793">
    <property type="entry name" value="Pribosyltran_N"/>
    <property type="match status" value="1"/>
</dbReference>
<dbReference type="GO" id="GO:0006164">
    <property type="term" value="P:purine nucleotide biosynthetic process"/>
    <property type="evidence" value="ECO:0007669"/>
    <property type="project" value="TreeGrafter"/>
</dbReference>
<comment type="cofactor">
    <cofactor evidence="9">
        <name>Mg(2+)</name>
        <dbReference type="ChEBI" id="CHEBI:18420"/>
    </cofactor>
    <text evidence="9">Binds 2 Mg(2+) ions per subunit.</text>
</comment>
<comment type="similarity">
    <text evidence="9">Belongs to the ribose-phosphate pyrophosphokinase family. Class I subfamily.</text>
</comment>
<dbReference type="InterPro" id="IPR005946">
    <property type="entry name" value="Rib-P_diPkinase"/>
</dbReference>
<feature type="binding site" evidence="9">
    <location>
        <position position="136"/>
    </location>
    <ligand>
        <name>Mg(2+)</name>
        <dbReference type="ChEBI" id="CHEBI:18420"/>
    </ligand>
</feature>
<comment type="catalytic activity">
    <reaction evidence="8 9">
        <text>D-ribose 5-phosphate + ATP = 5-phospho-alpha-D-ribose 1-diphosphate + AMP + H(+)</text>
        <dbReference type="Rhea" id="RHEA:15609"/>
        <dbReference type="ChEBI" id="CHEBI:15378"/>
        <dbReference type="ChEBI" id="CHEBI:30616"/>
        <dbReference type="ChEBI" id="CHEBI:58017"/>
        <dbReference type="ChEBI" id="CHEBI:78346"/>
        <dbReference type="ChEBI" id="CHEBI:456215"/>
        <dbReference type="EC" id="2.7.6.1"/>
    </reaction>
</comment>
<dbReference type="Gene3D" id="3.40.50.2020">
    <property type="match status" value="2"/>
</dbReference>
<name>A0A7V2AZL6_RHOMR</name>
<protein>
    <recommendedName>
        <fullName evidence="9">Ribose-phosphate pyrophosphokinase</fullName>
        <shortName evidence="9">RPPK</shortName>
        <ecNumber evidence="9">2.7.6.1</ecNumber>
    </recommendedName>
    <alternativeName>
        <fullName evidence="9">5-phospho-D-ribosyl alpha-1-diphosphate synthase</fullName>
    </alternativeName>
    <alternativeName>
        <fullName evidence="9">Phosphoribosyl diphosphate synthase</fullName>
    </alternativeName>
    <alternativeName>
        <fullName evidence="9">Phosphoribosyl pyrophosphate synthase</fullName>
        <shortName evidence="9">P-Rib-PP synthase</shortName>
        <shortName evidence="9">PRPP synthase</shortName>
        <shortName evidence="9">PRPPase</shortName>
    </alternativeName>
</protein>
<organism evidence="11">
    <name type="scientific">Rhodothermus marinus</name>
    <name type="common">Rhodothermus obamensis</name>
    <dbReference type="NCBI Taxonomy" id="29549"/>
    <lineage>
        <taxon>Bacteria</taxon>
        <taxon>Pseudomonadati</taxon>
        <taxon>Rhodothermota</taxon>
        <taxon>Rhodothermia</taxon>
        <taxon>Rhodothermales</taxon>
        <taxon>Rhodothermaceae</taxon>
        <taxon>Rhodothermus</taxon>
    </lineage>
</organism>
<dbReference type="EMBL" id="DSGB01000004">
    <property type="protein sequence ID" value="HER95560.1"/>
    <property type="molecule type" value="Genomic_DNA"/>
</dbReference>
<keyword evidence="3 9" id="KW-0545">Nucleotide biosynthesis</keyword>